<evidence type="ECO:0000313" key="3">
    <source>
        <dbReference type="Proteomes" id="UP000184480"/>
    </source>
</evidence>
<evidence type="ECO:0000256" key="1">
    <source>
        <dbReference type="SAM" id="SignalP"/>
    </source>
</evidence>
<dbReference type="AlphaFoldDB" id="A0A1M5H2W4"/>
<name>A0A1M5H2W4_9BACT</name>
<organism evidence="2 3">
    <name type="scientific">Dysgonomonas macrotermitis</name>
    <dbReference type="NCBI Taxonomy" id="1346286"/>
    <lineage>
        <taxon>Bacteria</taxon>
        <taxon>Pseudomonadati</taxon>
        <taxon>Bacteroidota</taxon>
        <taxon>Bacteroidia</taxon>
        <taxon>Bacteroidales</taxon>
        <taxon>Dysgonomonadaceae</taxon>
        <taxon>Dysgonomonas</taxon>
    </lineage>
</organism>
<feature type="chain" id="PRO_5013087273" description="DUF3829 domain-containing protein" evidence="1">
    <location>
        <begin position="24"/>
        <end position="315"/>
    </location>
</feature>
<evidence type="ECO:0008006" key="4">
    <source>
        <dbReference type="Google" id="ProtNLM"/>
    </source>
</evidence>
<feature type="signal peptide" evidence="1">
    <location>
        <begin position="1"/>
        <end position="23"/>
    </location>
</feature>
<protein>
    <recommendedName>
        <fullName evidence="4">DUF3829 domain-containing protein</fullName>
    </recommendedName>
</protein>
<gene>
    <name evidence="2" type="ORF">SAMN05444362_11566</name>
</gene>
<proteinExistence type="predicted"/>
<sequence>MYMKKVKLTCLLVLGLLSFTVQGQQKNTPAKLNASKIIRLSNSVIDLSNDANQALSSYTDMVSAADGNVSTLKRNNALKPTYLNYKIYEPDQRKKTEYDQASKAAPAFDEKTELLQLMSLVDSHMADVVRNSEALSSYFYKQEYQSDNDFSKYPALKDSTEASIARAMVIWRKASALAATTGDKAELLLLKDSKIAEFVIPMKSDLITLQSVFTKVTDLETDFPALETDVTALKASIEVNKDISNKDLKKLSDLYYKDAYETFYRKCAEAADYLAKLTILLKQGSDDEQRMSGLFGYARVSYRNAIEQYNTFVSQ</sequence>
<reference evidence="3" key="1">
    <citation type="submission" date="2016-11" db="EMBL/GenBank/DDBJ databases">
        <authorList>
            <person name="Varghese N."/>
            <person name="Submissions S."/>
        </authorList>
    </citation>
    <scope>NUCLEOTIDE SEQUENCE [LARGE SCALE GENOMIC DNA]</scope>
    <source>
        <strain evidence="3">DSM 27370</strain>
    </source>
</reference>
<keyword evidence="1" id="KW-0732">Signal</keyword>
<accession>A0A1M5H2W4</accession>
<dbReference type="STRING" id="1346286.SAMN05444362_11566"/>
<dbReference type="EMBL" id="FQUC01000015">
    <property type="protein sequence ID" value="SHG10248.1"/>
    <property type="molecule type" value="Genomic_DNA"/>
</dbReference>
<evidence type="ECO:0000313" key="2">
    <source>
        <dbReference type="EMBL" id="SHG10248.1"/>
    </source>
</evidence>
<keyword evidence="3" id="KW-1185">Reference proteome</keyword>
<dbReference type="Proteomes" id="UP000184480">
    <property type="component" value="Unassembled WGS sequence"/>
</dbReference>